<dbReference type="PANTHER" id="PTHR44830:SF1">
    <property type="entry name" value="TR-TYPE G DOMAIN-CONTAINING PROTEIN"/>
    <property type="match status" value="1"/>
</dbReference>
<evidence type="ECO:0000256" key="3">
    <source>
        <dbReference type="ARBA" id="ARBA00022768"/>
    </source>
</evidence>
<keyword evidence="4" id="KW-0648">Protein biosynthesis</keyword>
<name>A0A811YCI9_NYCPR</name>
<evidence type="ECO:0000313" key="8">
    <source>
        <dbReference type="Proteomes" id="UP000645828"/>
    </source>
</evidence>
<keyword evidence="8" id="KW-1185">Reference proteome</keyword>
<gene>
    <name evidence="7" type="ORF">NYPRO_LOCUS5931</name>
</gene>
<protein>
    <submittedName>
        <fullName evidence="7">(raccoon dog) hypothetical protein</fullName>
    </submittedName>
</protein>
<dbReference type="InterPro" id="IPR009000">
    <property type="entry name" value="Transl_B-barrel_sf"/>
</dbReference>
<dbReference type="FunFam" id="2.40.30.10:FF:000005">
    <property type="entry name" value="Elongation factor 1-alpha"/>
    <property type="match status" value="1"/>
</dbReference>
<accession>A0A811YCI9</accession>
<dbReference type="SUPFAM" id="SSF50447">
    <property type="entry name" value="Translation proteins"/>
    <property type="match status" value="1"/>
</dbReference>
<organism evidence="7 8">
    <name type="scientific">Nyctereutes procyonoides</name>
    <name type="common">Raccoon dog</name>
    <name type="synonym">Canis procyonoides</name>
    <dbReference type="NCBI Taxonomy" id="34880"/>
    <lineage>
        <taxon>Eukaryota</taxon>
        <taxon>Metazoa</taxon>
        <taxon>Chordata</taxon>
        <taxon>Craniata</taxon>
        <taxon>Vertebrata</taxon>
        <taxon>Euteleostomi</taxon>
        <taxon>Mammalia</taxon>
        <taxon>Eutheria</taxon>
        <taxon>Laurasiatheria</taxon>
        <taxon>Carnivora</taxon>
        <taxon>Caniformia</taxon>
        <taxon>Canidae</taxon>
        <taxon>Nyctereutes</taxon>
    </lineage>
</organism>
<dbReference type="SUPFAM" id="SSF50465">
    <property type="entry name" value="EF-Tu/eEF-1alpha/eIF2-gamma C-terminal domain"/>
    <property type="match status" value="1"/>
</dbReference>
<feature type="domain" description="GTP-eEF1A C-terminal" evidence="6">
    <location>
        <begin position="110"/>
        <end position="190"/>
    </location>
</feature>
<evidence type="ECO:0000256" key="2">
    <source>
        <dbReference type="ARBA" id="ARBA00022741"/>
    </source>
</evidence>
<dbReference type="GO" id="GO:0003746">
    <property type="term" value="F:translation elongation factor activity"/>
    <property type="evidence" value="ECO:0007669"/>
    <property type="project" value="UniProtKB-KW"/>
</dbReference>
<dbReference type="EMBL" id="CAJHUB010000670">
    <property type="protein sequence ID" value="CAD7673137.1"/>
    <property type="molecule type" value="Genomic_DNA"/>
</dbReference>
<keyword evidence="5" id="KW-0342">GTP-binding</keyword>
<dbReference type="PANTHER" id="PTHR44830">
    <property type="entry name" value="ELONGATION FACTOR 1 ALPHA"/>
    <property type="match status" value="1"/>
</dbReference>
<evidence type="ECO:0000313" key="7">
    <source>
        <dbReference type="EMBL" id="CAD7673137.1"/>
    </source>
</evidence>
<dbReference type="InterPro" id="IPR054696">
    <property type="entry name" value="GTP-eEF1A_C"/>
</dbReference>
<keyword evidence="3" id="KW-0251">Elongation factor</keyword>
<dbReference type="GO" id="GO:0005525">
    <property type="term" value="F:GTP binding"/>
    <property type="evidence" value="ECO:0007669"/>
    <property type="project" value="UniProtKB-KW"/>
</dbReference>
<comment type="caution">
    <text evidence="7">The sequence shown here is derived from an EMBL/GenBank/DDBJ whole genome shotgun (WGS) entry which is preliminary data.</text>
</comment>
<dbReference type="Pfam" id="PF22594">
    <property type="entry name" value="GTP-eEF1A_C"/>
    <property type="match status" value="1"/>
</dbReference>
<evidence type="ECO:0000256" key="1">
    <source>
        <dbReference type="ARBA" id="ARBA00007249"/>
    </source>
</evidence>
<dbReference type="Proteomes" id="UP000645828">
    <property type="component" value="Unassembled WGS sequence"/>
</dbReference>
<dbReference type="Gene3D" id="2.40.30.10">
    <property type="entry name" value="Translation factors"/>
    <property type="match status" value="2"/>
</dbReference>
<reference evidence="7" key="1">
    <citation type="submission" date="2020-12" db="EMBL/GenBank/DDBJ databases">
        <authorList>
            <consortium name="Molecular Ecology Group"/>
        </authorList>
    </citation>
    <scope>NUCLEOTIDE SEQUENCE</scope>
    <source>
        <strain evidence="7">TBG_1078</strain>
    </source>
</reference>
<evidence type="ECO:0000259" key="6">
    <source>
        <dbReference type="Pfam" id="PF22594"/>
    </source>
</evidence>
<proteinExistence type="inferred from homology"/>
<evidence type="ECO:0000256" key="4">
    <source>
        <dbReference type="ARBA" id="ARBA00022917"/>
    </source>
</evidence>
<sequence>MSQAPDSPACRFPLQMPWNHHRVTRLDAILPPNDPANKPLRLPVQDVYKIGGIGTVPVGHVETGFLKPRIVVTFAPTNLTTDIHQEALPSDIVGFNVKNASVKDIRHGCVIVLNHPGQIHAGYTPVLDCHTAHIPCKFKLEHNSKALKSGDAAIVQMVPNKVMCLETFLEYLPLGEQMVTMRQTMAIRVIKVVEKKSSMAGKVTKSAVKAGKK</sequence>
<dbReference type="InterPro" id="IPR009001">
    <property type="entry name" value="Transl_elong_EF1A/Init_IF2_C"/>
</dbReference>
<dbReference type="AlphaFoldDB" id="A0A811YCI9"/>
<evidence type="ECO:0000256" key="5">
    <source>
        <dbReference type="ARBA" id="ARBA00023134"/>
    </source>
</evidence>
<keyword evidence="2" id="KW-0547">Nucleotide-binding</keyword>
<comment type="similarity">
    <text evidence="1">Belongs to the TRAFAC class translation factor GTPase superfamily. Classic translation factor GTPase family. EF-Tu/EF-1A subfamily.</text>
</comment>